<evidence type="ECO:0000313" key="5">
    <source>
        <dbReference type="EMBL" id="QJR15447.1"/>
    </source>
</evidence>
<protein>
    <recommendedName>
        <fullName evidence="4">Beta/gamma crystallin 'Greek key' domain-containing protein</fullName>
    </recommendedName>
</protein>
<sequence>MKTTWLGAAIAAAMLQSSFALAQPARGEAIIYEGANFSGRSIALRNDTANFENIGFNDRAASVYVVSGVWEFCNDAYYRDSCRTFRPGEYGDLGALTNRVSSGRLLNVGQPGWGPSGGPRTDPGNEWWNAGRGDVQLFDRQDFQGFLANLTNTAPNFEPLGYNDKVASLIVRRGTWEFCSDANFRGRCQTFGPGEYRRITGGQDDAFSSARPVSLGGATTRSTPERGAIQVFDHQDFSGRMMRLGDDAPNLENTGLNDRIESLIVERGRWRLCSDAYERGSCREFGPGRYPVLPPNLRSKISSLTLQ</sequence>
<dbReference type="EMBL" id="CP053073">
    <property type="protein sequence ID" value="QJR15447.1"/>
    <property type="molecule type" value="Genomic_DNA"/>
</dbReference>
<evidence type="ECO:0000256" key="3">
    <source>
        <dbReference type="SAM" id="SignalP"/>
    </source>
</evidence>
<proteinExistence type="inferred from homology"/>
<gene>
    <name evidence="5" type="ORF">DSM104440_02268</name>
</gene>
<feature type="signal peptide" evidence="3">
    <location>
        <begin position="1"/>
        <end position="22"/>
    </location>
</feature>
<dbReference type="SMART" id="SM00247">
    <property type="entry name" value="XTALbg"/>
    <property type="match status" value="3"/>
</dbReference>
<feature type="chain" id="PRO_5026747286" description="Beta/gamma crystallin 'Greek key' domain-containing protein" evidence="3">
    <location>
        <begin position="23"/>
        <end position="307"/>
    </location>
</feature>
<dbReference type="InterPro" id="IPR001064">
    <property type="entry name" value="Beta/gamma_crystallin"/>
</dbReference>
<dbReference type="RefSeq" id="WP_171162726.1">
    <property type="nucleotide sequence ID" value="NZ_CP053073.1"/>
</dbReference>
<evidence type="ECO:0000256" key="2">
    <source>
        <dbReference type="ARBA" id="ARBA00022737"/>
    </source>
</evidence>
<name>A0A6M4HBU7_9PROT</name>
<dbReference type="InterPro" id="IPR011024">
    <property type="entry name" value="G_crystallin-like"/>
</dbReference>
<keyword evidence="2" id="KW-0677">Repeat</keyword>
<keyword evidence="6" id="KW-1185">Reference proteome</keyword>
<evidence type="ECO:0000259" key="4">
    <source>
        <dbReference type="PROSITE" id="PS50915"/>
    </source>
</evidence>
<dbReference type="PANTHER" id="PTHR11818:SF42">
    <property type="entry name" value="VOLTAGE-GATED HYDROGEN CHANNEL 1"/>
    <property type="match status" value="1"/>
</dbReference>
<dbReference type="InterPro" id="IPR050252">
    <property type="entry name" value="Beta/Gamma-Crystallin"/>
</dbReference>
<comment type="similarity">
    <text evidence="1">Belongs to the beta/gamma-crystallin family.</text>
</comment>
<dbReference type="AlphaFoldDB" id="A0A6M4HBU7"/>
<dbReference type="Gene3D" id="2.60.20.10">
    <property type="entry name" value="Crystallins"/>
    <property type="match status" value="3"/>
</dbReference>
<dbReference type="SUPFAM" id="SSF49695">
    <property type="entry name" value="gamma-Crystallin-like"/>
    <property type="match status" value="3"/>
</dbReference>
<dbReference type="KEGG" id="upl:DSM104440_02268"/>
<keyword evidence="3" id="KW-0732">Signal</keyword>
<evidence type="ECO:0000313" key="6">
    <source>
        <dbReference type="Proteomes" id="UP000503096"/>
    </source>
</evidence>
<dbReference type="PANTHER" id="PTHR11818">
    <property type="entry name" value="BETA/GAMMA CRYSTALLIN"/>
    <property type="match status" value="1"/>
</dbReference>
<dbReference type="Pfam" id="PF00030">
    <property type="entry name" value="Crystall"/>
    <property type="match status" value="3"/>
</dbReference>
<evidence type="ECO:0000256" key="1">
    <source>
        <dbReference type="ARBA" id="ARBA00009646"/>
    </source>
</evidence>
<feature type="domain" description="Beta/gamma crystallin 'Greek key'" evidence="4">
    <location>
        <begin position="27"/>
        <end position="67"/>
    </location>
</feature>
<accession>A0A6M4HBU7</accession>
<organism evidence="5 6">
    <name type="scientific">Usitatibacter palustris</name>
    <dbReference type="NCBI Taxonomy" id="2732487"/>
    <lineage>
        <taxon>Bacteria</taxon>
        <taxon>Pseudomonadati</taxon>
        <taxon>Pseudomonadota</taxon>
        <taxon>Betaproteobacteria</taxon>
        <taxon>Nitrosomonadales</taxon>
        <taxon>Usitatibacteraceae</taxon>
        <taxon>Usitatibacter</taxon>
    </lineage>
</organism>
<reference evidence="5 6" key="1">
    <citation type="submission" date="2020-04" db="EMBL/GenBank/DDBJ databases">
        <title>Usitatibacter rugosus gen. nov., sp. nov. and Usitatibacter palustris sp. nov., novel members of Usitatibacteraceae fam. nov. within the order Nitrosomonadales isolated from soil.</title>
        <authorList>
            <person name="Huber K.J."/>
            <person name="Neumann-Schaal M."/>
            <person name="Geppert A."/>
            <person name="Luckner M."/>
            <person name="Wanner G."/>
            <person name="Overmann J."/>
        </authorList>
    </citation>
    <scope>NUCLEOTIDE SEQUENCE [LARGE SCALE GENOMIC DNA]</scope>
    <source>
        <strain evidence="5 6">Swamp67</strain>
    </source>
</reference>
<dbReference type="InParanoid" id="A0A6M4HBU7"/>
<dbReference type="Proteomes" id="UP000503096">
    <property type="component" value="Chromosome"/>
</dbReference>
<dbReference type="PROSITE" id="PS50915">
    <property type="entry name" value="CRYSTALLIN_BETA_GAMMA"/>
    <property type="match status" value="2"/>
</dbReference>
<feature type="domain" description="Beta/gamma crystallin 'Greek key'" evidence="4">
    <location>
        <begin position="227"/>
        <end position="267"/>
    </location>
</feature>